<sequence length="463" mass="51097">MALVIIGGGIIGLSIAYYHALARPDRQIIVIDSESELLKSASGFSGGYLVRDWFSPPVLPLAELSFKLHKQLADTHGGRQKWGYCESTAYSMVVEVDQAEGSGSGGARKVVRGEDWLLHGTSRAEAAKAYVPSVAVSDTLKSDDTSSTNDVVSSNHLPKWAKAPDGTRFERISSESGCAQVEPRELCQWLEEQCRDIDVEFYLNTQPVGLVKNDRGRVHAIRVESHKSGGNQRRYDIPCKDIIISAGCWTPRVFKTLLQQEMSPGIRPLPGYSRVVRSREFGSPIFEAVDGGRNVEMAHATFCPPTPEWSYSPECMARYTKGGRPEIYVAGLNDETILLPERAGHARDRMERSKLEDLKRTAEDLVRGNRNEDGVEHELELVREGLCFRPVSESGLPIISKVDGIEFKGNGHLYVASGHGPWGISLSLGTGFVVSKLLEGTKHKALTKEMELIKRPVALRARL</sequence>
<gene>
    <name evidence="1" type="ORF">H2198_004434</name>
</gene>
<accession>A0ACC3A8G5</accession>
<evidence type="ECO:0000313" key="2">
    <source>
        <dbReference type="Proteomes" id="UP001172386"/>
    </source>
</evidence>
<comment type="caution">
    <text evidence="1">The sequence shown here is derived from an EMBL/GenBank/DDBJ whole genome shotgun (WGS) entry which is preliminary data.</text>
</comment>
<dbReference type="Proteomes" id="UP001172386">
    <property type="component" value="Unassembled WGS sequence"/>
</dbReference>
<protein>
    <submittedName>
        <fullName evidence="1">Uncharacterized protein</fullName>
    </submittedName>
</protein>
<name>A0ACC3A8G5_9EURO</name>
<dbReference type="EMBL" id="JAPDRQ010000067">
    <property type="protein sequence ID" value="KAJ9657208.1"/>
    <property type="molecule type" value="Genomic_DNA"/>
</dbReference>
<evidence type="ECO:0000313" key="1">
    <source>
        <dbReference type="EMBL" id="KAJ9657208.1"/>
    </source>
</evidence>
<reference evidence="1" key="1">
    <citation type="submission" date="2022-10" db="EMBL/GenBank/DDBJ databases">
        <title>Culturing micro-colonial fungi from biological soil crusts in the Mojave desert and describing Neophaeococcomyces mojavensis, and introducing the new genera and species Taxawa tesnikishii.</title>
        <authorList>
            <person name="Kurbessoian T."/>
            <person name="Stajich J.E."/>
        </authorList>
    </citation>
    <scope>NUCLEOTIDE SEQUENCE</scope>
    <source>
        <strain evidence="1">JES_112</strain>
    </source>
</reference>
<organism evidence="1 2">
    <name type="scientific">Neophaeococcomyces mojaviensis</name>
    <dbReference type="NCBI Taxonomy" id="3383035"/>
    <lineage>
        <taxon>Eukaryota</taxon>
        <taxon>Fungi</taxon>
        <taxon>Dikarya</taxon>
        <taxon>Ascomycota</taxon>
        <taxon>Pezizomycotina</taxon>
        <taxon>Eurotiomycetes</taxon>
        <taxon>Chaetothyriomycetidae</taxon>
        <taxon>Chaetothyriales</taxon>
        <taxon>Chaetothyriales incertae sedis</taxon>
        <taxon>Neophaeococcomyces</taxon>
    </lineage>
</organism>
<proteinExistence type="predicted"/>
<keyword evidence="2" id="KW-1185">Reference proteome</keyword>